<evidence type="ECO:0000313" key="5">
    <source>
        <dbReference type="Proteomes" id="UP001152797"/>
    </source>
</evidence>
<evidence type="ECO:0000256" key="1">
    <source>
        <dbReference type="SAM" id="MobiDB-lite"/>
    </source>
</evidence>
<dbReference type="InterPro" id="IPR011992">
    <property type="entry name" value="EF-hand-dom_pair"/>
</dbReference>
<dbReference type="EMBL" id="CAMXCT010001058">
    <property type="protein sequence ID" value="CAI3986211.1"/>
    <property type="molecule type" value="Genomic_DNA"/>
</dbReference>
<reference evidence="3" key="2">
    <citation type="submission" date="2024-04" db="EMBL/GenBank/DDBJ databases">
        <authorList>
            <person name="Chen Y."/>
            <person name="Shah S."/>
            <person name="Dougan E. K."/>
            <person name="Thang M."/>
            <person name="Chan C."/>
        </authorList>
    </citation>
    <scope>NUCLEOTIDE SEQUENCE [LARGE SCALE GENOMIC DNA]</scope>
</reference>
<comment type="caution">
    <text evidence="2">The sequence shown here is derived from an EMBL/GenBank/DDBJ whole genome shotgun (WGS) entry which is preliminary data.</text>
</comment>
<feature type="region of interest" description="Disordered" evidence="1">
    <location>
        <begin position="203"/>
        <end position="228"/>
    </location>
</feature>
<proteinExistence type="predicted"/>
<gene>
    <name evidence="2" type="ORF">C1SCF055_LOCUS13580</name>
</gene>
<name>A0A9P1FS64_9DINO</name>
<feature type="compositionally biased region" description="Basic and acidic residues" evidence="1">
    <location>
        <begin position="216"/>
        <end position="228"/>
    </location>
</feature>
<protein>
    <submittedName>
        <fullName evidence="4">EF-hand domain-containing protein</fullName>
    </submittedName>
</protein>
<dbReference type="SUPFAM" id="SSF47473">
    <property type="entry name" value="EF-hand"/>
    <property type="match status" value="1"/>
</dbReference>
<dbReference type="EMBL" id="CAMXCT030001058">
    <property type="protein sequence ID" value="CAL4773523.1"/>
    <property type="molecule type" value="Genomic_DNA"/>
</dbReference>
<dbReference type="Proteomes" id="UP001152797">
    <property type="component" value="Unassembled WGS sequence"/>
</dbReference>
<evidence type="ECO:0000313" key="3">
    <source>
        <dbReference type="EMBL" id="CAL1139586.1"/>
    </source>
</evidence>
<organism evidence="2">
    <name type="scientific">Cladocopium goreaui</name>
    <dbReference type="NCBI Taxonomy" id="2562237"/>
    <lineage>
        <taxon>Eukaryota</taxon>
        <taxon>Sar</taxon>
        <taxon>Alveolata</taxon>
        <taxon>Dinophyceae</taxon>
        <taxon>Suessiales</taxon>
        <taxon>Symbiodiniaceae</taxon>
        <taxon>Cladocopium</taxon>
    </lineage>
</organism>
<evidence type="ECO:0000313" key="2">
    <source>
        <dbReference type="EMBL" id="CAI3986211.1"/>
    </source>
</evidence>
<dbReference type="AlphaFoldDB" id="A0A9P1FS64"/>
<evidence type="ECO:0000313" key="4">
    <source>
        <dbReference type="EMBL" id="CAL4773523.1"/>
    </source>
</evidence>
<sequence>MQVWQTVSSSRQRARNAERITKKLQEEVKQRAVKRAYDQIGAFEDHWRYLKEKTAREEAEEEAELVRLSEGWSRARAVQMERQLAATLLENSSETSSVKSATTNLIRNSRSESTLASRAYLDRSEVLHAYRPPSPLHLYDYGGITVRPRSQQQQLRGATGRPAYRREFLGVYFPDPEFKQGPYGSSLQDPILMPPMHWVKSQQYSSPPERYNGDASDLRPRTAEGHNRPMRESVAKTVLTQHEDTKSKTPVRGNRAHAIILKTRKNAMRKRDQEAFIEQARFEQGQFEGRFANPLQKNSGWPNEEMINELRDIGADAEKAPVRSAWEGTFPGLTALAKHIFLSLHSVMRKRRANLKHLFKYVNHGIPGILEPHEFLEGLQRLGIVERGQCSAQEMADLMNDLDPNFDGRVALSEVNRCVQATRAVCGRKVFKDHISPPEVTKKEIKEVYTGSLPVEKVTVERQPKSLWDFECSFEELRAQQHALLVLHKERNETKPSGPGVT</sequence>
<dbReference type="OrthoDB" id="414979at2759"/>
<dbReference type="EMBL" id="CAMXCT020001058">
    <property type="protein sequence ID" value="CAL1139586.1"/>
    <property type="molecule type" value="Genomic_DNA"/>
</dbReference>
<accession>A0A9P1FS64</accession>
<reference evidence="2" key="1">
    <citation type="submission" date="2022-10" db="EMBL/GenBank/DDBJ databases">
        <authorList>
            <person name="Chen Y."/>
            <person name="Dougan E. K."/>
            <person name="Chan C."/>
            <person name="Rhodes N."/>
            <person name="Thang M."/>
        </authorList>
    </citation>
    <scope>NUCLEOTIDE SEQUENCE</scope>
</reference>
<keyword evidence="5" id="KW-1185">Reference proteome</keyword>